<reference evidence="1 2" key="1">
    <citation type="journal article" date="2014" name="PLoS ONE">
        <title>De novo Genome Assembly of the Fungal Plant Pathogen Pyrenophora semeniperda.</title>
        <authorList>
            <person name="Soliai M.M."/>
            <person name="Meyer S.E."/>
            <person name="Udall J.A."/>
            <person name="Elzinga D.E."/>
            <person name="Hermansen R.A."/>
            <person name="Bodily P.M."/>
            <person name="Hart A.A."/>
            <person name="Coleman C.E."/>
        </authorList>
    </citation>
    <scope>NUCLEOTIDE SEQUENCE [LARGE SCALE GENOMIC DNA]</scope>
    <source>
        <strain evidence="1 2">CCB06</strain>
        <tissue evidence="1">Mycelium</tissue>
    </source>
</reference>
<gene>
    <name evidence="1" type="ORF">GMOD_00009195</name>
</gene>
<keyword evidence="2" id="KW-1185">Reference proteome</keyword>
<protein>
    <submittedName>
        <fullName evidence="1">Cell wall</fullName>
    </submittedName>
</protein>
<organism evidence="1 2">
    <name type="scientific">Pyrenophora seminiperda CCB06</name>
    <dbReference type="NCBI Taxonomy" id="1302712"/>
    <lineage>
        <taxon>Eukaryota</taxon>
        <taxon>Fungi</taxon>
        <taxon>Dikarya</taxon>
        <taxon>Ascomycota</taxon>
        <taxon>Pezizomycotina</taxon>
        <taxon>Dothideomycetes</taxon>
        <taxon>Pleosporomycetidae</taxon>
        <taxon>Pleosporales</taxon>
        <taxon>Pleosporineae</taxon>
        <taxon>Pleosporaceae</taxon>
        <taxon>Pyrenophora</taxon>
    </lineage>
</organism>
<evidence type="ECO:0000313" key="2">
    <source>
        <dbReference type="Proteomes" id="UP000265663"/>
    </source>
</evidence>
<evidence type="ECO:0000313" key="1">
    <source>
        <dbReference type="EMBL" id="RMZ71849.1"/>
    </source>
</evidence>
<dbReference type="EMBL" id="KE747828">
    <property type="protein sequence ID" value="RMZ71849.1"/>
    <property type="molecule type" value="Genomic_DNA"/>
</dbReference>
<proteinExistence type="predicted"/>
<accession>A0A3M7MBT3</accession>
<name>A0A3M7MBT3_9PLEO</name>
<dbReference type="AlphaFoldDB" id="A0A3M7MBT3"/>
<sequence>MYVDRSGMGQGVIAYTTGVQPLSRNGERQVFAINEQNELVFKDPASGIETGFQACPGAVGGGYNVWLGGANTNPAGQTNCIPFSALAVKDDSPVKCTYTQ</sequence>
<dbReference type="Proteomes" id="UP000265663">
    <property type="component" value="Unassembled WGS sequence"/>
</dbReference>
<dbReference type="OrthoDB" id="4093325at2759"/>